<reference evidence="11" key="1">
    <citation type="submission" date="2016-10" db="EMBL/GenBank/DDBJ databases">
        <authorList>
            <person name="Varghese N."/>
            <person name="Submissions S."/>
        </authorList>
    </citation>
    <scope>NUCLEOTIDE SEQUENCE [LARGE SCALE GENOMIC DNA]</scope>
    <source>
        <strain evidence="11">DSM 26348</strain>
    </source>
</reference>
<dbReference type="InterPro" id="IPR035097">
    <property type="entry name" value="M29_N-terminal"/>
</dbReference>
<name>A0A1I3BJE1_9PLAN</name>
<evidence type="ECO:0000313" key="11">
    <source>
        <dbReference type="Proteomes" id="UP000199518"/>
    </source>
</evidence>
<comment type="cofactor">
    <cofactor evidence="2">
        <name>Mg(2+)</name>
        <dbReference type="ChEBI" id="CHEBI:18420"/>
    </cofactor>
</comment>
<dbReference type="Gene3D" id="3.40.1830.10">
    <property type="entry name" value="Thermophilic metalloprotease (M29)"/>
    <property type="match status" value="1"/>
</dbReference>
<evidence type="ECO:0000256" key="4">
    <source>
        <dbReference type="ARBA" id="ARBA00008236"/>
    </source>
</evidence>
<comment type="cofactor">
    <cofactor evidence="3">
        <name>Zn(2+)</name>
        <dbReference type="ChEBI" id="CHEBI:29105"/>
    </cofactor>
</comment>
<keyword evidence="9" id="KW-0482">Metalloprotease</keyword>
<dbReference type="SUPFAM" id="SSF144052">
    <property type="entry name" value="Thermophilic metalloprotease-like"/>
    <property type="match status" value="1"/>
</dbReference>
<keyword evidence="8" id="KW-0378">Hydrolase</keyword>
<evidence type="ECO:0000256" key="1">
    <source>
        <dbReference type="ARBA" id="ARBA00001941"/>
    </source>
</evidence>
<dbReference type="InterPro" id="IPR000787">
    <property type="entry name" value="Peptidase_M29"/>
</dbReference>
<dbReference type="PANTHER" id="PTHR34448:SF1">
    <property type="entry name" value="BLL6088 PROTEIN"/>
    <property type="match status" value="1"/>
</dbReference>
<evidence type="ECO:0000256" key="6">
    <source>
        <dbReference type="ARBA" id="ARBA00022670"/>
    </source>
</evidence>
<proteinExistence type="inferred from homology"/>
<evidence type="ECO:0000313" key="10">
    <source>
        <dbReference type="EMBL" id="SFH62388.1"/>
    </source>
</evidence>
<dbReference type="GO" id="GO:0046872">
    <property type="term" value="F:metal ion binding"/>
    <property type="evidence" value="ECO:0007669"/>
    <property type="project" value="UniProtKB-KW"/>
</dbReference>
<dbReference type="EMBL" id="FOQD01000001">
    <property type="protein sequence ID" value="SFH62388.1"/>
    <property type="molecule type" value="Genomic_DNA"/>
</dbReference>
<dbReference type="Pfam" id="PF02073">
    <property type="entry name" value="Peptidase_M29"/>
    <property type="match status" value="1"/>
</dbReference>
<dbReference type="GO" id="GO:0008237">
    <property type="term" value="F:metallopeptidase activity"/>
    <property type="evidence" value="ECO:0007669"/>
    <property type="project" value="UniProtKB-KW"/>
</dbReference>
<evidence type="ECO:0000256" key="2">
    <source>
        <dbReference type="ARBA" id="ARBA00001946"/>
    </source>
</evidence>
<evidence type="ECO:0000256" key="3">
    <source>
        <dbReference type="ARBA" id="ARBA00001947"/>
    </source>
</evidence>
<dbReference type="GO" id="GO:0006508">
    <property type="term" value="P:proteolysis"/>
    <property type="evidence" value="ECO:0007669"/>
    <property type="project" value="UniProtKB-KW"/>
</dbReference>
<accession>A0A1I3BJE1</accession>
<evidence type="ECO:0000256" key="9">
    <source>
        <dbReference type="ARBA" id="ARBA00023049"/>
    </source>
</evidence>
<comment type="similarity">
    <text evidence="4">Belongs to the peptidase M29 family.</text>
</comment>
<evidence type="ECO:0000256" key="5">
    <source>
        <dbReference type="ARBA" id="ARBA00022438"/>
    </source>
</evidence>
<keyword evidence="7" id="KW-0479">Metal-binding</keyword>
<keyword evidence="6" id="KW-0645">Protease</keyword>
<comment type="cofactor">
    <cofactor evidence="1">
        <name>Co(2+)</name>
        <dbReference type="ChEBI" id="CHEBI:48828"/>
    </cofactor>
</comment>
<gene>
    <name evidence="10" type="ORF">SAMN05421753_101487</name>
</gene>
<dbReference type="OrthoDB" id="9803993at2"/>
<organism evidence="10 11">
    <name type="scientific">Planctomicrobium piriforme</name>
    <dbReference type="NCBI Taxonomy" id="1576369"/>
    <lineage>
        <taxon>Bacteria</taxon>
        <taxon>Pseudomonadati</taxon>
        <taxon>Planctomycetota</taxon>
        <taxon>Planctomycetia</taxon>
        <taxon>Planctomycetales</taxon>
        <taxon>Planctomycetaceae</taxon>
        <taxon>Planctomicrobium</taxon>
    </lineage>
</organism>
<evidence type="ECO:0000256" key="8">
    <source>
        <dbReference type="ARBA" id="ARBA00022801"/>
    </source>
</evidence>
<dbReference type="AlphaFoldDB" id="A0A1I3BJE1"/>
<dbReference type="PANTHER" id="PTHR34448">
    <property type="entry name" value="AMINOPEPTIDASE"/>
    <property type="match status" value="1"/>
</dbReference>
<dbReference type="RefSeq" id="WP_092047591.1">
    <property type="nucleotide sequence ID" value="NZ_FOQD01000001.1"/>
</dbReference>
<sequence length="371" mass="41345">MNDPRIDRLAELLVSHSCRLKAGENVLIEAFDLPEPNLVCRLVEKAAAAGARPFVSWKNNTVMRSVYRTATSDSLSLLGEFESNVMSKMQAYIGVRGSANSEEMADVPGTQLDLVQQHVWKPVHIDMRVANTKWVVLRYPTASFAQSARMSTAAFEDFYFDVCTADYVTMAKNQAPLRERMLAAERVKIVAPGTALEFSIKDIPVVTCNGLRNIPDGEVFTAPVRDSVNGVITYNAGSRYQGTIFDKVRFEFRDGKIIDASCQGQTKRLNEILDVDEGARYIGEWSLGCNNRIRHPMLDTLFDEKIGGSLHFTPGNAYATADNGNRSQVHWDLVLIQTPEYGGGEVWFDGQLVRKDGRFLPEDLQPLNEGL</sequence>
<dbReference type="InterPro" id="IPR052170">
    <property type="entry name" value="M29_Exopeptidase"/>
</dbReference>
<keyword evidence="5 10" id="KW-0031">Aminopeptidase</keyword>
<evidence type="ECO:0000256" key="7">
    <source>
        <dbReference type="ARBA" id="ARBA00022723"/>
    </source>
</evidence>
<dbReference type="GO" id="GO:0004177">
    <property type="term" value="F:aminopeptidase activity"/>
    <property type="evidence" value="ECO:0007669"/>
    <property type="project" value="UniProtKB-KW"/>
</dbReference>
<dbReference type="Proteomes" id="UP000199518">
    <property type="component" value="Unassembled WGS sequence"/>
</dbReference>
<keyword evidence="11" id="KW-1185">Reference proteome</keyword>
<dbReference type="STRING" id="1576369.SAMN05421753_101487"/>
<protein>
    <submittedName>
        <fullName evidence="10">Aminopeptidase</fullName>
    </submittedName>
</protein>